<feature type="transmembrane region" description="Helical" evidence="1">
    <location>
        <begin position="408"/>
        <end position="426"/>
    </location>
</feature>
<dbReference type="PANTHER" id="PTHR12126">
    <property type="entry name" value="NADH-UBIQUINONE OXIDOREDUCTASE 39 KDA SUBUNIT-RELATED"/>
    <property type="match status" value="1"/>
</dbReference>
<evidence type="ECO:0000313" key="4">
    <source>
        <dbReference type="Proteomes" id="UP000241167"/>
    </source>
</evidence>
<dbReference type="OrthoDB" id="5377001at2"/>
<keyword evidence="1" id="KW-0472">Membrane</keyword>
<dbReference type="PANTHER" id="PTHR12126:SF11">
    <property type="entry name" value="NADH DEHYDROGENASE [UBIQUINONE] 1 ALPHA SUBCOMPLEX SUBUNIT 9, MITOCHONDRIAL"/>
    <property type="match status" value="1"/>
</dbReference>
<dbReference type="SUPFAM" id="SSF51735">
    <property type="entry name" value="NAD(P)-binding Rossmann-fold domains"/>
    <property type="match status" value="1"/>
</dbReference>
<gene>
    <name evidence="3" type="ORF">C7I55_25370</name>
</gene>
<dbReference type="InterPro" id="IPR051207">
    <property type="entry name" value="ComplexI_NDUFA9_subunit"/>
</dbReference>
<dbReference type="InterPro" id="IPR025695">
    <property type="entry name" value="DoxX-like"/>
</dbReference>
<dbReference type="InterPro" id="IPR036291">
    <property type="entry name" value="NAD(P)-bd_dom_sf"/>
</dbReference>
<dbReference type="Pfam" id="PF13781">
    <property type="entry name" value="DoxX_3"/>
    <property type="match status" value="1"/>
</dbReference>
<organism evidence="3 4">
    <name type="scientific">Allosphingosinicella deserti</name>
    <dbReference type="NCBI Taxonomy" id="2116704"/>
    <lineage>
        <taxon>Bacteria</taxon>
        <taxon>Pseudomonadati</taxon>
        <taxon>Pseudomonadota</taxon>
        <taxon>Alphaproteobacteria</taxon>
        <taxon>Sphingomonadales</taxon>
        <taxon>Sphingomonadaceae</taxon>
        <taxon>Allosphingosinicella</taxon>
    </lineage>
</organism>
<reference evidence="3 4" key="1">
    <citation type="submission" date="2018-03" db="EMBL/GenBank/DDBJ databases">
        <title>The draft genome of Sphingosinicella sp. GL-C-18.</title>
        <authorList>
            <person name="Liu L."/>
            <person name="Li L."/>
            <person name="Liang L."/>
            <person name="Zhang X."/>
            <person name="Wang T."/>
        </authorList>
    </citation>
    <scope>NUCLEOTIDE SEQUENCE [LARGE SCALE GENOMIC DNA]</scope>
    <source>
        <strain evidence="3 4">GL-C-18</strain>
    </source>
</reference>
<name>A0A2P7QFK7_9SPHN</name>
<feature type="transmembrane region" description="Helical" evidence="1">
    <location>
        <begin position="236"/>
        <end position="256"/>
    </location>
</feature>
<comment type="caution">
    <text evidence="3">The sequence shown here is derived from an EMBL/GenBank/DDBJ whole genome shotgun (WGS) entry which is preliminary data.</text>
</comment>
<dbReference type="Gene3D" id="3.40.50.720">
    <property type="entry name" value="NAD(P)-binding Rossmann-like Domain"/>
    <property type="match status" value="1"/>
</dbReference>
<evidence type="ECO:0000313" key="3">
    <source>
        <dbReference type="EMBL" id="PSJ36716.1"/>
    </source>
</evidence>
<dbReference type="InterPro" id="IPR016040">
    <property type="entry name" value="NAD(P)-bd_dom"/>
</dbReference>
<feature type="transmembrane region" description="Helical" evidence="1">
    <location>
        <begin position="379"/>
        <end position="402"/>
    </location>
</feature>
<feature type="transmembrane region" description="Helical" evidence="1">
    <location>
        <begin position="352"/>
        <end position="372"/>
    </location>
</feature>
<dbReference type="Proteomes" id="UP000241167">
    <property type="component" value="Unassembled WGS sequence"/>
</dbReference>
<sequence length="429" mass="46248">MRILLIGAAGLIGAAVAARLKREGHEIIGLRRGASGAAQGAVDHWVQLDLRQATTPESWRPHLAGVDAVVNCAGVLQDNVRDSTARVHHDAPAALWRACEEAGIRRVIHLSALGVDRGGLTDFSRTKLEGDKALESSGLDWVILRPSVVVGPAAYGGSALFRGLAALPIVPRTPDSGPLDIVQLGDVTETVARLLQPGAPSRIALELAGPERLGFDEVVAAYRRWLGWKPARLISVPWWLMGLAYRAGDAIAWLGWRPAVRSTGRREIVRGAVGDGSAWRQATGIEPQGLTEALAEHPAPVQERWFAKLYFLKALAITTFALFWLLTGVISLTAGYDLARDYMLRAGAGPLAVPSVIAGGLADISVFCLMIYRPTTRQALWAAVALSVFYIVAGTILLPGLWRDPLGPMMKIWPILAFNFLCLAILEER</sequence>
<keyword evidence="4" id="KW-1185">Reference proteome</keyword>
<dbReference type="AlphaFoldDB" id="A0A2P7QFK7"/>
<protein>
    <submittedName>
        <fullName evidence="3">Nucleoside-diphosphate sugar epimerase</fullName>
    </submittedName>
</protein>
<keyword evidence="1" id="KW-0812">Transmembrane</keyword>
<dbReference type="RefSeq" id="WP_106515851.1">
    <property type="nucleotide sequence ID" value="NZ_PXYI01000012.1"/>
</dbReference>
<feature type="transmembrane region" description="Helical" evidence="1">
    <location>
        <begin position="310"/>
        <end position="332"/>
    </location>
</feature>
<evidence type="ECO:0000256" key="1">
    <source>
        <dbReference type="SAM" id="Phobius"/>
    </source>
</evidence>
<feature type="domain" description="NAD(P)-binding" evidence="2">
    <location>
        <begin position="7"/>
        <end position="148"/>
    </location>
</feature>
<dbReference type="Pfam" id="PF13460">
    <property type="entry name" value="NAD_binding_10"/>
    <property type="match status" value="1"/>
</dbReference>
<keyword evidence="1" id="KW-1133">Transmembrane helix</keyword>
<proteinExistence type="predicted"/>
<evidence type="ECO:0000259" key="2">
    <source>
        <dbReference type="Pfam" id="PF13460"/>
    </source>
</evidence>
<dbReference type="GO" id="GO:0044877">
    <property type="term" value="F:protein-containing complex binding"/>
    <property type="evidence" value="ECO:0007669"/>
    <property type="project" value="TreeGrafter"/>
</dbReference>
<dbReference type="EMBL" id="PXYI01000012">
    <property type="protein sequence ID" value="PSJ36716.1"/>
    <property type="molecule type" value="Genomic_DNA"/>
</dbReference>
<accession>A0A2P7QFK7</accession>